<keyword evidence="3" id="KW-1185">Reference proteome</keyword>
<keyword evidence="1" id="KW-1133">Transmembrane helix</keyword>
<dbReference type="EMBL" id="AVOT02006038">
    <property type="protein sequence ID" value="MBW0480609.1"/>
    <property type="molecule type" value="Genomic_DNA"/>
</dbReference>
<keyword evidence="1" id="KW-0812">Transmembrane</keyword>
<sequence>MCICKHRKGAPIIPLKNSASFLRRVQTGTIAIRKSSSLSLEGFRRYHTAAKQETRNEAKITLLKIFQLADDESVIIKHPCRFLKFASQNMRSYYALTFFTIVTLLLFSSEATCLPSSIIIRQAQKRHAAGSAHSKPTTSKKDDGGPGTNLCYWDPYCQGN</sequence>
<feature type="transmembrane region" description="Helical" evidence="1">
    <location>
        <begin position="92"/>
        <end position="109"/>
    </location>
</feature>
<dbReference type="Proteomes" id="UP000765509">
    <property type="component" value="Unassembled WGS sequence"/>
</dbReference>
<gene>
    <name evidence="2" type="ORF">O181_020324</name>
</gene>
<name>A0A9Q3GVK7_9BASI</name>
<dbReference type="AlphaFoldDB" id="A0A9Q3GVK7"/>
<evidence type="ECO:0000313" key="3">
    <source>
        <dbReference type="Proteomes" id="UP000765509"/>
    </source>
</evidence>
<reference evidence="2" key="1">
    <citation type="submission" date="2021-03" db="EMBL/GenBank/DDBJ databases">
        <title>Draft genome sequence of rust myrtle Austropuccinia psidii MF-1, a brazilian biotype.</title>
        <authorList>
            <person name="Quecine M.C."/>
            <person name="Pachon D.M.R."/>
            <person name="Bonatelli M.L."/>
            <person name="Correr F.H."/>
            <person name="Franceschini L.M."/>
            <person name="Leite T.F."/>
            <person name="Margarido G.R.A."/>
            <person name="Almeida C.A."/>
            <person name="Ferrarezi J.A."/>
            <person name="Labate C.A."/>
        </authorList>
    </citation>
    <scope>NUCLEOTIDE SEQUENCE</scope>
    <source>
        <strain evidence="2">MF-1</strain>
    </source>
</reference>
<proteinExistence type="predicted"/>
<accession>A0A9Q3GVK7</accession>
<comment type="caution">
    <text evidence="2">The sequence shown here is derived from an EMBL/GenBank/DDBJ whole genome shotgun (WGS) entry which is preliminary data.</text>
</comment>
<organism evidence="2 3">
    <name type="scientific">Austropuccinia psidii MF-1</name>
    <dbReference type="NCBI Taxonomy" id="1389203"/>
    <lineage>
        <taxon>Eukaryota</taxon>
        <taxon>Fungi</taxon>
        <taxon>Dikarya</taxon>
        <taxon>Basidiomycota</taxon>
        <taxon>Pucciniomycotina</taxon>
        <taxon>Pucciniomycetes</taxon>
        <taxon>Pucciniales</taxon>
        <taxon>Sphaerophragmiaceae</taxon>
        <taxon>Austropuccinia</taxon>
    </lineage>
</organism>
<protein>
    <submittedName>
        <fullName evidence="2">Uncharacterized protein</fullName>
    </submittedName>
</protein>
<keyword evidence="1" id="KW-0472">Membrane</keyword>
<evidence type="ECO:0000313" key="2">
    <source>
        <dbReference type="EMBL" id="MBW0480609.1"/>
    </source>
</evidence>
<evidence type="ECO:0000256" key="1">
    <source>
        <dbReference type="SAM" id="Phobius"/>
    </source>
</evidence>